<dbReference type="GO" id="GO:0008832">
    <property type="term" value="F:dGTPase activity"/>
    <property type="evidence" value="ECO:0007669"/>
    <property type="project" value="TreeGrafter"/>
</dbReference>
<dbReference type="GO" id="GO:0006203">
    <property type="term" value="P:dGTP catabolic process"/>
    <property type="evidence" value="ECO:0007669"/>
    <property type="project" value="TreeGrafter"/>
</dbReference>
<dbReference type="Pfam" id="PF13286">
    <property type="entry name" value="HD_assoc"/>
    <property type="match status" value="1"/>
</dbReference>
<dbReference type="InterPro" id="IPR006261">
    <property type="entry name" value="dGTPase"/>
</dbReference>
<dbReference type="NCBIfam" id="NF002328">
    <property type="entry name" value="PRK01286.1-3"/>
    <property type="match status" value="1"/>
</dbReference>
<organism evidence="4 5">
    <name type="scientific">Pacificispira spongiicola</name>
    <dbReference type="NCBI Taxonomy" id="2729598"/>
    <lineage>
        <taxon>Bacteria</taxon>
        <taxon>Pseudomonadati</taxon>
        <taxon>Pseudomonadota</taxon>
        <taxon>Alphaproteobacteria</taxon>
        <taxon>Rhodospirillales</taxon>
        <taxon>Rhodospirillaceae</taxon>
        <taxon>Pacificispira</taxon>
    </lineage>
</organism>
<evidence type="ECO:0000259" key="3">
    <source>
        <dbReference type="PROSITE" id="PS51831"/>
    </source>
</evidence>
<dbReference type="InterPro" id="IPR026875">
    <property type="entry name" value="PHydrolase_assoc_dom"/>
</dbReference>
<reference evidence="4 5" key="1">
    <citation type="submission" date="2020-04" db="EMBL/GenBank/DDBJ databases">
        <title>Rhodospirillaceae bacterium KN72 isolated from deep sea.</title>
        <authorList>
            <person name="Zhang D.-C."/>
        </authorList>
    </citation>
    <scope>NUCLEOTIDE SEQUENCE [LARGE SCALE GENOMIC DNA]</scope>
    <source>
        <strain evidence="4 5">KN72</strain>
    </source>
</reference>
<dbReference type="RefSeq" id="WP_169624401.1">
    <property type="nucleotide sequence ID" value="NZ_JABBNT010000002.1"/>
</dbReference>
<dbReference type="Pfam" id="PF01966">
    <property type="entry name" value="HD"/>
    <property type="match status" value="1"/>
</dbReference>
<gene>
    <name evidence="4" type="ORF">HH303_06390</name>
</gene>
<dbReference type="InterPro" id="IPR006674">
    <property type="entry name" value="HD_domain"/>
</dbReference>
<dbReference type="NCBIfam" id="NF002326">
    <property type="entry name" value="PRK01286.1-1"/>
    <property type="match status" value="1"/>
</dbReference>
<keyword evidence="1 2" id="KW-0378">Hydrolase</keyword>
<comment type="similarity">
    <text evidence="2">Belongs to the dGTPase family. Type 2 subfamily.</text>
</comment>
<evidence type="ECO:0000313" key="5">
    <source>
        <dbReference type="Proteomes" id="UP000539372"/>
    </source>
</evidence>
<dbReference type="PANTHER" id="PTHR11373">
    <property type="entry name" value="DEOXYNUCLEOSIDE TRIPHOSPHATE TRIPHOSPHOHYDROLASE"/>
    <property type="match status" value="1"/>
</dbReference>
<evidence type="ECO:0000256" key="1">
    <source>
        <dbReference type="ARBA" id="ARBA00022801"/>
    </source>
</evidence>
<sequence>MSVFRAPYATDWEQSRGRMVPEDASRTRTPFQRDRDRIIHCTAFRRLQHKTQVFISPEGDHLRTRLTHSLEVSQIARSIARVLRADEDLTEAIALAHDLGHTPFGHAGEDALDLAMTHFGGFDHNDQALRVLVLLEQRYPHFDGLNLTWETLEGVVKHNGPIPDDRLNVTLNWLNPRFDLEIHTHAGIEAQIAAISDDIAYNHHDMDDGFRAGMFTVDQICDTVPHVGKAFAEVRKEEPDAPEPVQVSEAVRRLIGDMVGDVLTCTRRNLEKHKPISAEDVRNAGVPMVRFTDAMKENERQIKAFLYDVMYRAPSVTRERQEGARIIKDLFTYFTEVRDALDMNWLKAYPRAVNEPWERIVADYIAGMTDRFAKRLHKRIFRGED</sequence>
<proteinExistence type="inferred from homology"/>
<dbReference type="AlphaFoldDB" id="A0A7Y0DYT1"/>
<dbReference type="PANTHER" id="PTHR11373:SF43">
    <property type="entry name" value="DEOXYGUANOSINETRIPHOSPHATE TRIPHOSPHOHYDROLASE-LIKE PROTEIN"/>
    <property type="match status" value="1"/>
</dbReference>
<evidence type="ECO:0000313" key="4">
    <source>
        <dbReference type="EMBL" id="NMM44097.1"/>
    </source>
</evidence>
<dbReference type="InterPro" id="IPR050135">
    <property type="entry name" value="dGTPase-like"/>
</dbReference>
<evidence type="ECO:0000256" key="2">
    <source>
        <dbReference type="HAMAP-Rule" id="MF_01212"/>
    </source>
</evidence>
<protein>
    <recommendedName>
        <fullName evidence="2">Deoxyguanosinetriphosphate triphosphohydrolase-like protein</fullName>
    </recommendedName>
</protein>
<dbReference type="InterPro" id="IPR003607">
    <property type="entry name" value="HD/PDEase_dom"/>
</dbReference>
<dbReference type="Gene3D" id="1.10.3210.10">
    <property type="entry name" value="Hypothetical protein af1432"/>
    <property type="match status" value="1"/>
</dbReference>
<dbReference type="CDD" id="cd00077">
    <property type="entry name" value="HDc"/>
    <property type="match status" value="1"/>
</dbReference>
<dbReference type="Proteomes" id="UP000539372">
    <property type="component" value="Unassembled WGS sequence"/>
</dbReference>
<keyword evidence="5" id="KW-1185">Reference proteome</keyword>
<dbReference type="PROSITE" id="PS51831">
    <property type="entry name" value="HD"/>
    <property type="match status" value="1"/>
</dbReference>
<dbReference type="NCBIfam" id="TIGR01353">
    <property type="entry name" value="dGTP_triPase"/>
    <property type="match status" value="1"/>
</dbReference>
<dbReference type="HAMAP" id="MF_01212">
    <property type="entry name" value="dGTPase_type2"/>
    <property type="match status" value="1"/>
</dbReference>
<dbReference type="EMBL" id="JABBNT010000002">
    <property type="protein sequence ID" value="NMM44097.1"/>
    <property type="molecule type" value="Genomic_DNA"/>
</dbReference>
<dbReference type="SUPFAM" id="SSF109604">
    <property type="entry name" value="HD-domain/PDEase-like"/>
    <property type="match status" value="1"/>
</dbReference>
<dbReference type="SMART" id="SM00471">
    <property type="entry name" value="HDc"/>
    <property type="match status" value="1"/>
</dbReference>
<feature type="domain" description="HD" evidence="3">
    <location>
        <begin position="65"/>
        <end position="202"/>
    </location>
</feature>
<accession>A0A7Y0DYT1</accession>
<name>A0A7Y0DYT1_9PROT</name>
<dbReference type="InterPro" id="IPR023023">
    <property type="entry name" value="dNTPase_2"/>
</dbReference>
<comment type="caution">
    <text evidence="4">The sequence shown here is derived from an EMBL/GenBank/DDBJ whole genome shotgun (WGS) entry which is preliminary data.</text>
</comment>